<dbReference type="Bgee" id="ENSAMXG00000032626">
    <property type="expression patterns" value="Expressed in bone element and 2 other cell types or tissues"/>
</dbReference>
<feature type="domain" description="Ig-like" evidence="2">
    <location>
        <begin position="19"/>
        <end position="105"/>
    </location>
</feature>
<dbReference type="Ensembl" id="ENSAMXT00000038054.1">
    <property type="protein sequence ID" value="ENSAMXP00000032967.1"/>
    <property type="gene ID" value="ENSAMXG00000032626.1"/>
</dbReference>
<dbReference type="Pfam" id="PF07686">
    <property type="entry name" value="V-set"/>
    <property type="match status" value="1"/>
</dbReference>
<evidence type="ECO:0000256" key="1">
    <source>
        <dbReference type="SAM" id="SignalP"/>
    </source>
</evidence>
<dbReference type="InterPro" id="IPR013783">
    <property type="entry name" value="Ig-like_fold"/>
</dbReference>
<keyword evidence="4" id="KW-1185">Reference proteome</keyword>
<evidence type="ECO:0000259" key="2">
    <source>
        <dbReference type="PROSITE" id="PS50835"/>
    </source>
</evidence>
<reference evidence="4" key="1">
    <citation type="submission" date="2013-03" db="EMBL/GenBank/DDBJ databases">
        <authorList>
            <person name="Jeffery W."/>
            <person name="Warren W."/>
            <person name="Wilson R.K."/>
        </authorList>
    </citation>
    <scope>NUCLEOTIDE SEQUENCE</scope>
    <source>
        <strain evidence="4">female</strain>
    </source>
</reference>
<sequence>MILKTTSLAGLLLTLSGLEAIVHLTMEKSIEFTVGQNVQILCGKSESGWAISWYQQKTGEAPKYLLADSNRASGLPSRFTYTDNGMKEYLNINGAQAEDEAIYYCGCIICDNHHSAPVQ</sequence>
<dbReference type="Gene3D" id="2.60.40.10">
    <property type="entry name" value="Immunoglobulins"/>
    <property type="match status" value="1"/>
</dbReference>
<reference evidence="4" key="2">
    <citation type="journal article" date="2014" name="Nat. Commun.">
        <title>The cavefish genome reveals candidate genes for eye loss.</title>
        <authorList>
            <person name="McGaugh S.E."/>
            <person name="Gross J.B."/>
            <person name="Aken B."/>
            <person name="Blin M."/>
            <person name="Borowsky R."/>
            <person name="Chalopin D."/>
            <person name="Hinaux H."/>
            <person name="Jeffery W.R."/>
            <person name="Keene A."/>
            <person name="Ma L."/>
            <person name="Minx P."/>
            <person name="Murphy D."/>
            <person name="O'Quin K.E."/>
            <person name="Retaux S."/>
            <person name="Rohner N."/>
            <person name="Searle S.M."/>
            <person name="Stahl B.A."/>
            <person name="Tabin C."/>
            <person name="Volff J.N."/>
            <person name="Yoshizawa M."/>
            <person name="Warren W.C."/>
        </authorList>
    </citation>
    <scope>NUCLEOTIDE SEQUENCE [LARGE SCALE GENOMIC DNA]</scope>
    <source>
        <strain evidence="4">female</strain>
    </source>
</reference>
<keyword evidence="1" id="KW-0732">Signal</keyword>
<protein>
    <recommendedName>
        <fullName evidence="2">Ig-like domain-containing protein</fullName>
    </recommendedName>
</protein>
<reference evidence="3" key="4">
    <citation type="submission" date="2025-09" db="UniProtKB">
        <authorList>
            <consortium name="Ensembl"/>
        </authorList>
    </citation>
    <scope>IDENTIFICATION</scope>
</reference>
<dbReference type="InterPro" id="IPR050150">
    <property type="entry name" value="IgV_Light_Chain"/>
</dbReference>
<dbReference type="Proteomes" id="UP000018467">
    <property type="component" value="Unassembled WGS sequence"/>
</dbReference>
<feature type="signal peptide" evidence="1">
    <location>
        <begin position="1"/>
        <end position="20"/>
    </location>
</feature>
<dbReference type="InterPro" id="IPR013106">
    <property type="entry name" value="Ig_V-set"/>
</dbReference>
<evidence type="ECO:0000313" key="3">
    <source>
        <dbReference type="Ensembl" id="ENSAMXP00000032967.1"/>
    </source>
</evidence>
<accession>A0A3B1ISJ4</accession>
<dbReference type="InterPro" id="IPR007110">
    <property type="entry name" value="Ig-like_dom"/>
</dbReference>
<dbReference type="AlphaFoldDB" id="A0A3B1ISJ4"/>
<dbReference type="PANTHER" id="PTHR23267">
    <property type="entry name" value="IMMUNOGLOBULIN LIGHT CHAIN"/>
    <property type="match status" value="1"/>
</dbReference>
<dbReference type="SMART" id="SM00406">
    <property type="entry name" value="IGv"/>
    <property type="match status" value="1"/>
</dbReference>
<evidence type="ECO:0000313" key="4">
    <source>
        <dbReference type="Proteomes" id="UP000018467"/>
    </source>
</evidence>
<name>A0A3B1ISJ4_ASTMX</name>
<dbReference type="InParanoid" id="A0A3B1ISJ4"/>
<dbReference type="SUPFAM" id="SSF48726">
    <property type="entry name" value="Immunoglobulin"/>
    <property type="match status" value="1"/>
</dbReference>
<feature type="chain" id="PRO_5017356977" description="Ig-like domain-containing protein" evidence="1">
    <location>
        <begin position="21"/>
        <end position="119"/>
    </location>
</feature>
<organism evidence="3 4">
    <name type="scientific">Astyanax mexicanus</name>
    <name type="common">Blind cave fish</name>
    <name type="synonym">Astyanax fasciatus mexicanus</name>
    <dbReference type="NCBI Taxonomy" id="7994"/>
    <lineage>
        <taxon>Eukaryota</taxon>
        <taxon>Metazoa</taxon>
        <taxon>Chordata</taxon>
        <taxon>Craniata</taxon>
        <taxon>Vertebrata</taxon>
        <taxon>Euteleostomi</taxon>
        <taxon>Actinopterygii</taxon>
        <taxon>Neopterygii</taxon>
        <taxon>Teleostei</taxon>
        <taxon>Ostariophysi</taxon>
        <taxon>Characiformes</taxon>
        <taxon>Characoidei</taxon>
        <taxon>Acestrorhamphidae</taxon>
        <taxon>Acestrorhamphinae</taxon>
        <taxon>Astyanax</taxon>
    </lineage>
</organism>
<dbReference type="GeneTree" id="ENSGT00940000153120"/>
<reference evidence="3" key="3">
    <citation type="submission" date="2025-08" db="UniProtKB">
        <authorList>
            <consortium name="Ensembl"/>
        </authorList>
    </citation>
    <scope>IDENTIFICATION</scope>
</reference>
<dbReference type="InterPro" id="IPR036179">
    <property type="entry name" value="Ig-like_dom_sf"/>
</dbReference>
<dbReference type="STRING" id="7994.ENSAMXP00000032967"/>
<proteinExistence type="predicted"/>
<dbReference type="PROSITE" id="PS50835">
    <property type="entry name" value="IG_LIKE"/>
    <property type="match status" value="1"/>
</dbReference>